<dbReference type="PIRSF" id="PIRSF000177">
    <property type="entry name" value="Fumar_rd_cyt_b"/>
    <property type="match status" value="1"/>
</dbReference>
<evidence type="ECO:0000256" key="1">
    <source>
        <dbReference type="ARBA" id="ARBA00004370"/>
    </source>
</evidence>
<dbReference type="InterPro" id="IPR004224">
    <property type="entry name" value="Fum_red_B_TM"/>
</dbReference>
<dbReference type="GO" id="GO:0016020">
    <property type="term" value="C:membrane"/>
    <property type="evidence" value="ECO:0007669"/>
    <property type="project" value="UniProtKB-SubCell"/>
</dbReference>
<dbReference type="InterPro" id="IPR000701">
    <property type="entry name" value="SuccDH_FuR_B_TM-su"/>
</dbReference>
<proteinExistence type="predicted"/>
<dbReference type="Pfam" id="PF01127">
    <property type="entry name" value="Sdh_cyt"/>
    <property type="match status" value="1"/>
</dbReference>
<evidence type="ECO:0000313" key="9">
    <source>
        <dbReference type="EMBL" id="SFV50852.1"/>
    </source>
</evidence>
<protein>
    <submittedName>
        <fullName evidence="9">Fumarate reductase cytochrome b subunit</fullName>
    </submittedName>
</protein>
<feature type="transmembrane region" description="Helical" evidence="8">
    <location>
        <begin position="167"/>
        <end position="192"/>
    </location>
</feature>
<feature type="transmembrane region" description="Helical" evidence="8">
    <location>
        <begin position="125"/>
        <end position="147"/>
    </location>
</feature>
<feature type="transmembrane region" description="Helical" evidence="8">
    <location>
        <begin position="28"/>
        <end position="47"/>
    </location>
</feature>
<gene>
    <name evidence="9" type="ORF">MNB_SV-9-1211</name>
</gene>
<feature type="transmembrane region" description="Helical" evidence="8">
    <location>
        <begin position="204"/>
        <end position="225"/>
    </location>
</feature>
<dbReference type="GO" id="GO:0046872">
    <property type="term" value="F:metal ion binding"/>
    <property type="evidence" value="ECO:0007669"/>
    <property type="project" value="UniProtKB-KW"/>
</dbReference>
<dbReference type="Gene3D" id="1.20.1300.10">
    <property type="entry name" value="Fumarate reductase/succinate dehydrogenase, transmembrane subunit"/>
    <property type="match status" value="1"/>
</dbReference>
<dbReference type="AlphaFoldDB" id="A0A1W1BBG7"/>
<dbReference type="SUPFAM" id="SSF81343">
    <property type="entry name" value="Fumarate reductase respiratory complex transmembrane subunits"/>
    <property type="match status" value="1"/>
</dbReference>
<dbReference type="InterPro" id="IPR034804">
    <property type="entry name" value="SQR/QFR_C/D"/>
</dbReference>
<accession>A0A1W1BBG7</accession>
<evidence type="ECO:0000256" key="2">
    <source>
        <dbReference type="ARBA" id="ARBA00022617"/>
    </source>
</evidence>
<keyword evidence="5 8" id="KW-1133">Transmembrane helix</keyword>
<evidence type="ECO:0000256" key="6">
    <source>
        <dbReference type="ARBA" id="ARBA00023004"/>
    </source>
</evidence>
<keyword evidence="2" id="KW-0349">Heme</keyword>
<feature type="transmembrane region" description="Helical" evidence="8">
    <location>
        <begin position="77"/>
        <end position="96"/>
    </location>
</feature>
<dbReference type="GO" id="GO:0006099">
    <property type="term" value="P:tricarboxylic acid cycle"/>
    <property type="evidence" value="ECO:0007669"/>
    <property type="project" value="InterPro"/>
</dbReference>
<name>A0A1W1BBG7_9ZZZZ</name>
<keyword evidence="3 8" id="KW-0812">Transmembrane</keyword>
<evidence type="ECO:0000256" key="8">
    <source>
        <dbReference type="SAM" id="Phobius"/>
    </source>
</evidence>
<reference evidence="9" key="1">
    <citation type="submission" date="2016-10" db="EMBL/GenBank/DDBJ databases">
        <authorList>
            <person name="de Groot N.N."/>
        </authorList>
    </citation>
    <scope>NUCLEOTIDE SEQUENCE</scope>
</reference>
<keyword evidence="7 8" id="KW-0472">Membrane</keyword>
<comment type="subcellular location">
    <subcellularLocation>
        <location evidence="1">Membrane</location>
    </subcellularLocation>
</comment>
<evidence type="ECO:0000256" key="5">
    <source>
        <dbReference type="ARBA" id="ARBA00022989"/>
    </source>
</evidence>
<organism evidence="9">
    <name type="scientific">hydrothermal vent metagenome</name>
    <dbReference type="NCBI Taxonomy" id="652676"/>
    <lineage>
        <taxon>unclassified sequences</taxon>
        <taxon>metagenomes</taxon>
        <taxon>ecological metagenomes</taxon>
    </lineage>
</organism>
<dbReference type="CDD" id="cd00581">
    <property type="entry name" value="QFR_TypeB_TM"/>
    <property type="match status" value="1"/>
</dbReference>
<dbReference type="NCBIfam" id="NF010072">
    <property type="entry name" value="PRK13553.1"/>
    <property type="match status" value="1"/>
</dbReference>
<keyword evidence="6" id="KW-0408">Iron</keyword>
<keyword evidence="4" id="KW-0479">Metal-binding</keyword>
<evidence type="ECO:0000256" key="4">
    <source>
        <dbReference type="ARBA" id="ARBA00022723"/>
    </source>
</evidence>
<evidence type="ECO:0000256" key="3">
    <source>
        <dbReference type="ARBA" id="ARBA00022692"/>
    </source>
</evidence>
<sequence length="246" mass="28722">MDRDNVIELLTKKDSDKKKSRIPARLDFLQSATGLILALFISFHLIFESSILLGKDAMYHLTKAFELDFIIEGGEPLVISVLAFIVFIIFISHAFIAMRKFPASYREFKSYQTHRKILNHEDTNLWFIQITTGFMMFFLGSIHLYIMMTQPEHIGPFASSDRVYSDVMWPAYLMLLISVILHAGVGLYRLIIKWGWLDRFKSKKIIKVAIIFYLIIGLFSLMSYIKIGYEHRDNYGQKYHLGMEQK</sequence>
<dbReference type="EMBL" id="FPHG01000005">
    <property type="protein sequence ID" value="SFV50852.1"/>
    <property type="molecule type" value="Genomic_DNA"/>
</dbReference>
<evidence type="ECO:0000256" key="7">
    <source>
        <dbReference type="ARBA" id="ARBA00023136"/>
    </source>
</evidence>